<keyword evidence="3 6" id="KW-0812">Transmembrane</keyword>
<feature type="transmembrane region" description="Helical" evidence="6">
    <location>
        <begin position="58"/>
        <end position="83"/>
    </location>
</feature>
<evidence type="ECO:0000256" key="6">
    <source>
        <dbReference type="SAM" id="Phobius"/>
    </source>
</evidence>
<reference evidence="8 9" key="1">
    <citation type="submission" date="2017-09" db="EMBL/GenBank/DDBJ databases">
        <title>Depth-based differentiation of microbial function through sediment-hosted aquifers and enrichment of novel symbionts in the deep terrestrial subsurface.</title>
        <authorList>
            <person name="Probst A.J."/>
            <person name="Ladd B."/>
            <person name="Jarett J.K."/>
            <person name="Geller-Mcgrath D.E."/>
            <person name="Sieber C.M."/>
            <person name="Emerson J.B."/>
            <person name="Anantharaman K."/>
            <person name="Thomas B.C."/>
            <person name="Malmstrom R."/>
            <person name="Stieglmeier M."/>
            <person name="Klingl A."/>
            <person name="Woyke T."/>
            <person name="Ryan C.M."/>
            <person name="Banfield J.F."/>
        </authorList>
    </citation>
    <scope>NUCLEOTIDE SEQUENCE [LARGE SCALE GENOMIC DNA]</scope>
    <source>
        <strain evidence="8">CG11_big_fil_rev_8_21_14_0_20_40_15</strain>
    </source>
</reference>
<evidence type="ECO:0000259" key="7">
    <source>
        <dbReference type="Pfam" id="PF09335"/>
    </source>
</evidence>
<evidence type="ECO:0000256" key="4">
    <source>
        <dbReference type="ARBA" id="ARBA00022989"/>
    </source>
</evidence>
<evidence type="ECO:0000313" key="8">
    <source>
        <dbReference type="EMBL" id="PIQ75321.1"/>
    </source>
</evidence>
<evidence type="ECO:0000256" key="2">
    <source>
        <dbReference type="ARBA" id="ARBA00022475"/>
    </source>
</evidence>
<dbReference type="PANTHER" id="PTHR42709">
    <property type="entry name" value="ALKALINE PHOSPHATASE LIKE PROTEIN"/>
    <property type="match status" value="1"/>
</dbReference>
<dbReference type="Pfam" id="PF09335">
    <property type="entry name" value="VTT_dom"/>
    <property type="match status" value="1"/>
</dbReference>
<evidence type="ECO:0000256" key="5">
    <source>
        <dbReference type="ARBA" id="ARBA00023136"/>
    </source>
</evidence>
<feature type="transmembrane region" description="Helical" evidence="6">
    <location>
        <begin position="179"/>
        <end position="197"/>
    </location>
</feature>
<dbReference type="EMBL" id="PCVO01000028">
    <property type="protein sequence ID" value="PIQ75321.1"/>
    <property type="molecule type" value="Genomic_DNA"/>
</dbReference>
<comment type="subcellular location">
    <subcellularLocation>
        <location evidence="1">Cell membrane</location>
        <topology evidence="1">Multi-pass membrane protein</topology>
    </subcellularLocation>
</comment>
<dbReference type="AlphaFoldDB" id="A0A2H0KT35"/>
<comment type="caution">
    <text evidence="8">The sequence shown here is derived from an EMBL/GenBank/DDBJ whole genome shotgun (WGS) entry which is preliminary data.</text>
</comment>
<dbReference type="InterPro" id="IPR051311">
    <property type="entry name" value="DedA_domain"/>
</dbReference>
<organism evidence="8 9">
    <name type="scientific">Candidatus Portnoybacteria bacterium CG11_big_fil_rev_8_21_14_0_20_40_15</name>
    <dbReference type="NCBI Taxonomy" id="1974817"/>
    <lineage>
        <taxon>Bacteria</taxon>
        <taxon>Candidatus Portnoyibacteriota</taxon>
    </lineage>
</organism>
<keyword evidence="5 6" id="KW-0472">Membrane</keyword>
<accession>A0A2H0KT35</accession>
<evidence type="ECO:0000256" key="3">
    <source>
        <dbReference type="ARBA" id="ARBA00022692"/>
    </source>
</evidence>
<gene>
    <name evidence="8" type="ORF">COV84_01850</name>
</gene>
<evidence type="ECO:0000313" key="9">
    <source>
        <dbReference type="Proteomes" id="UP000229317"/>
    </source>
</evidence>
<dbReference type="GO" id="GO:0005886">
    <property type="term" value="C:plasma membrane"/>
    <property type="evidence" value="ECO:0007669"/>
    <property type="project" value="UniProtKB-SubCell"/>
</dbReference>
<protein>
    <recommendedName>
        <fullName evidence="7">VTT domain-containing protein</fullName>
    </recommendedName>
</protein>
<keyword evidence="2" id="KW-1003">Cell membrane</keyword>
<name>A0A2H0KT35_9BACT</name>
<dbReference type="PANTHER" id="PTHR42709:SF6">
    <property type="entry name" value="UNDECAPRENYL PHOSPHATE TRANSPORTER A"/>
    <property type="match status" value="1"/>
</dbReference>
<keyword evidence="4 6" id="KW-1133">Transmembrane helix</keyword>
<dbReference type="InterPro" id="IPR032816">
    <property type="entry name" value="VTT_dom"/>
</dbReference>
<evidence type="ECO:0000256" key="1">
    <source>
        <dbReference type="ARBA" id="ARBA00004651"/>
    </source>
</evidence>
<feature type="transmembrane region" description="Helical" evidence="6">
    <location>
        <begin position="144"/>
        <end position="167"/>
    </location>
</feature>
<feature type="domain" description="VTT" evidence="7">
    <location>
        <begin position="38"/>
        <end position="163"/>
    </location>
</feature>
<dbReference type="Proteomes" id="UP000229317">
    <property type="component" value="Unassembled WGS sequence"/>
</dbReference>
<feature type="transmembrane region" description="Helical" evidence="6">
    <location>
        <begin position="12"/>
        <end position="38"/>
    </location>
</feature>
<sequence length="211" mass="23906">MISDVLGWLASLIISIISSTGYLGITFLMVLESAGILIPSEVIMPFSGYLAGTGKLSLWLVAFFATVGNIFGSLVLYVVGYYGGRSFALRYGRYFFFTPEELGKSDKWFKKYGFSAVFFGRMLPVVRTYISLPAGIVKMDLSKFLAYTFFGSVPWNFALAYIGFFLGENWKNIEVYFRKFDYIILIFLAAGLAWFLWSHFLNKKIGNQLKN</sequence>
<proteinExistence type="predicted"/>